<feature type="region of interest" description="Disordered" evidence="1">
    <location>
        <begin position="221"/>
        <end position="240"/>
    </location>
</feature>
<dbReference type="Proteomes" id="UP000297948">
    <property type="component" value="Unassembled WGS sequence"/>
</dbReference>
<name>A0A4Z0HBJ8_9ACTN</name>
<sequence>MPPGEAAEVVLRGFSPAAPVEGDILSVSGTVTNRSGKAFSGAQVDLRVAGEAVGTRSGLAAVAARGEVTAADGARLEPTAPVGRLRPGERADFRLRVPVDDLDLTTPGPYPLTVALVGRDGSPHGRARTFLPWYPSTVRAQPLRTAVLWPLTDVPHMQALTLRVGGVAEPVFRDDALADSFAPGGRLRRLVEEGRGRPVSWLVDPDLIVEAQAMADGYRVARTPDTTDPRESTPGRGGGAAADWLDALRAAVRGREVAALPYADPDIASLAHHGRGESARQLEPDPEGGAVVEDALGVRARRDLAWPVGGALDTSITDLAGRTGRRVLLASGAGLSGEPGERGPTDDGPVALVGGLTALPYDTGLAELLGRVTGEQAVAARQRFLAETLAAVDEAPNASRALVVVPPRDLSRTAADSLAQALADGTEAGWLKPVRLGTALRGPVPGQVGTPAEYPAALRRTELPAARLDEVARVEWQLRSLVRVLSDPEQTIRSVRDAQARSVSAGWRGDRAGNRSYVRGLTGFLTASQESVRLLPKSTVTVVGDTAKIPVTVENALQQPVSGLEVRVTSSRPERVEVTGRGVPAQISRAASHTVRVEVRAHANGPVRLTAQLYASSDGRPWGRPITFTAKVRSVSSGAVTIVVGGLLLILLAVVFQLGRARRRRNR</sequence>
<keyword evidence="4" id="KW-1185">Reference proteome</keyword>
<gene>
    <name evidence="3" type="ORF">E4099_05105</name>
</gene>
<keyword evidence="2" id="KW-1133">Transmembrane helix</keyword>
<evidence type="ECO:0000313" key="3">
    <source>
        <dbReference type="EMBL" id="TGB16547.1"/>
    </source>
</evidence>
<organism evidence="3 4">
    <name type="scientific">Streptomyces palmae</name>
    <dbReference type="NCBI Taxonomy" id="1701085"/>
    <lineage>
        <taxon>Bacteria</taxon>
        <taxon>Bacillati</taxon>
        <taxon>Actinomycetota</taxon>
        <taxon>Actinomycetes</taxon>
        <taxon>Kitasatosporales</taxon>
        <taxon>Streptomycetaceae</taxon>
        <taxon>Streptomyces</taxon>
    </lineage>
</organism>
<accession>A0A4Z0HBJ8</accession>
<dbReference type="EMBL" id="SRID01000027">
    <property type="protein sequence ID" value="TGB16547.1"/>
    <property type="molecule type" value="Genomic_DNA"/>
</dbReference>
<feature type="transmembrane region" description="Helical" evidence="2">
    <location>
        <begin position="638"/>
        <end position="659"/>
    </location>
</feature>
<proteinExistence type="predicted"/>
<dbReference type="AlphaFoldDB" id="A0A4Z0HBJ8"/>
<dbReference type="InterPro" id="IPR046112">
    <property type="entry name" value="DUF6049"/>
</dbReference>
<keyword evidence="2" id="KW-0812">Transmembrane</keyword>
<keyword evidence="2" id="KW-0472">Membrane</keyword>
<reference evidence="3 4" key="1">
    <citation type="submission" date="2019-03" db="EMBL/GenBank/DDBJ databases">
        <authorList>
            <person name="Gonzalez-Pimentel J.L."/>
        </authorList>
    </citation>
    <scope>NUCLEOTIDE SEQUENCE [LARGE SCALE GENOMIC DNA]</scope>
    <source>
        <strain evidence="3 4">JCM 31289</strain>
    </source>
</reference>
<dbReference type="OrthoDB" id="3797035at2"/>
<evidence type="ECO:0000256" key="1">
    <source>
        <dbReference type="SAM" id="MobiDB-lite"/>
    </source>
</evidence>
<evidence type="ECO:0000313" key="4">
    <source>
        <dbReference type="Proteomes" id="UP000297948"/>
    </source>
</evidence>
<evidence type="ECO:0000256" key="2">
    <source>
        <dbReference type="SAM" id="Phobius"/>
    </source>
</evidence>
<protein>
    <submittedName>
        <fullName evidence="3">Uncharacterized protein</fullName>
    </submittedName>
</protein>
<dbReference type="Pfam" id="PF19516">
    <property type="entry name" value="DUF6049"/>
    <property type="match status" value="1"/>
</dbReference>
<comment type="caution">
    <text evidence="3">The sequence shown here is derived from an EMBL/GenBank/DDBJ whole genome shotgun (WGS) entry which is preliminary data.</text>
</comment>